<dbReference type="EMBL" id="LAJG01000048">
    <property type="protein sequence ID" value="KKB75818.1"/>
    <property type="molecule type" value="Genomic_DNA"/>
</dbReference>
<dbReference type="InterPro" id="IPR027417">
    <property type="entry name" value="P-loop_NTPase"/>
</dbReference>
<dbReference type="Gene3D" id="1.10.287.130">
    <property type="match status" value="1"/>
</dbReference>
<dbReference type="GO" id="GO:0000155">
    <property type="term" value="F:phosphorelay sensor kinase activity"/>
    <property type="evidence" value="ECO:0007669"/>
    <property type="project" value="InterPro"/>
</dbReference>
<dbReference type="Gene3D" id="3.40.50.300">
    <property type="entry name" value="P-loop containing nucleotide triphosphate hydrolases"/>
    <property type="match status" value="1"/>
</dbReference>
<comment type="caution">
    <text evidence="15">The sequence shown here is derived from an EMBL/GenBank/DDBJ whole genome shotgun (WGS) entry which is preliminary data.</text>
</comment>
<reference evidence="15 16" key="1">
    <citation type="submission" date="2015-03" db="EMBL/GenBank/DDBJ databases">
        <authorList>
            <person name="Hassan Y.I."/>
            <person name="Lepp D."/>
            <person name="Zhou T."/>
        </authorList>
    </citation>
    <scope>NUCLEOTIDE SEQUENCE [LARGE SCALE GENOMIC DNA]</scope>
    <source>
        <strain evidence="15 16">GH2-10</strain>
    </source>
</reference>
<sequence length="892" mass="96525">MEEPRRPDPEALLAETQKAHRGRLKVFLGMAPGVGKTYEMLRQARRRKVEGLDVVVGLVETHGRKETESLLRGLEVLPRAPIDYKGRTLLEFDIDGSLKRRPELLIVDEYAHTNAAGSRHPKRWQDVEEILAAGIDVWTTLNVQHLESLVDVVLKITGVRQRETVPDSALSRADDIEVVDITPAELRERMAAGKVYVPETARLAIDNFFKPENLTALRELALRRAAQTVDDQLNAAMRVKGLEGPWAAGDRILVLVSDDPMASNLVRQGRRLSDTMGDAPWIAAHVARGRRDDGEAGTTSRLTDALKLAEQLGATTVVLTGDDLVKAVLAYAGKNNVTQIVIGKGPDRRIREILGLSLAAELLRAARGVAIHVVTEPGESQPRQRWRMARSLRQGWTQHLIGLVYVVAAAGLAYLLDVRFERADLGMIFLAAILAAAVIHGLGPGLVAGGFAFLLYNFLFLSPRYSFAIGSPTDLLTLFVFLAVALATGLLAGRSRDRANEAQRRAGDVSSLLVATRAFSRAPTKADAAQALAEQVTAATGARSVVLLPKGDDIAPATGAPELTALNEGAMAAARWAWERGDAAGHGTGTLPQTSWTFRPLDGVRNRTGVIGVEAHSSLPGSDEEKLLTALADGGAIAIERAELALQAVEGETLRRSDRFRSALLNSVSHDLRTPLSTVLGASSTLIELGDKLDPAVKDDLVVSIREEAERLNHYIGNLLDMTRLEGGGVTLRLQSCDVEEVLRAAAARLSRRLGEHSVAYDFPAALPRVIVDPGLLEQAIVNILENAIAYSPDNTEISIAAYEDRAKVIISIEDEGKGIPTDELERVFDKFRRLEEPTDRGKGVGLGLSITKGFIEAMGGTIVAASPIHGDKGTRMLIGLNKSPEDVWKEK</sequence>
<feature type="transmembrane region" description="Helical" evidence="13">
    <location>
        <begin position="475"/>
        <end position="493"/>
    </location>
</feature>
<comment type="subcellular location">
    <subcellularLocation>
        <location evidence="2">Membrane</location>
        <topology evidence="2">Multi-pass membrane protein</topology>
    </subcellularLocation>
</comment>
<dbReference type="FunFam" id="3.40.50.300:FF:000483">
    <property type="entry name" value="Sensor histidine kinase KdpD"/>
    <property type="match status" value="1"/>
</dbReference>
<keyword evidence="5" id="KW-0808">Transferase</keyword>
<feature type="transmembrane region" description="Helical" evidence="13">
    <location>
        <begin position="396"/>
        <end position="416"/>
    </location>
</feature>
<keyword evidence="4" id="KW-0597">Phosphoprotein</keyword>
<dbReference type="STRING" id="361041.VW35_18790"/>
<dbReference type="PANTHER" id="PTHR45569:SF1">
    <property type="entry name" value="SENSOR PROTEIN KDPD"/>
    <property type="match status" value="1"/>
</dbReference>
<dbReference type="CDD" id="cd00082">
    <property type="entry name" value="HisKA"/>
    <property type="match status" value="1"/>
</dbReference>
<dbReference type="Gene3D" id="1.20.120.620">
    <property type="entry name" value="Backbone structure of the membrane domain of e. Coli histidine kinase receptor kdpd"/>
    <property type="match status" value="1"/>
</dbReference>
<dbReference type="InterPro" id="IPR003852">
    <property type="entry name" value="Sig_transdc_His_kinase_KdpD_N"/>
</dbReference>
<accession>A0A0F5L0B4</accession>
<dbReference type="Pfam" id="PF02702">
    <property type="entry name" value="KdpD"/>
    <property type="match status" value="1"/>
</dbReference>
<dbReference type="EC" id="2.7.13.3" evidence="3"/>
<dbReference type="Pfam" id="PF02518">
    <property type="entry name" value="HATPase_c"/>
    <property type="match status" value="1"/>
</dbReference>
<dbReference type="Proteomes" id="UP000033514">
    <property type="component" value="Unassembled WGS sequence"/>
</dbReference>
<evidence type="ECO:0000259" key="14">
    <source>
        <dbReference type="PROSITE" id="PS50109"/>
    </source>
</evidence>
<dbReference type="InterPro" id="IPR036097">
    <property type="entry name" value="HisK_dim/P_sf"/>
</dbReference>
<dbReference type="InterPro" id="IPR003661">
    <property type="entry name" value="HisK_dim/P_dom"/>
</dbReference>
<keyword evidence="16" id="KW-1185">Reference proteome</keyword>
<keyword evidence="6 13" id="KW-0812">Transmembrane</keyword>
<evidence type="ECO:0000256" key="4">
    <source>
        <dbReference type="ARBA" id="ARBA00022553"/>
    </source>
</evidence>
<dbReference type="PROSITE" id="PS50109">
    <property type="entry name" value="HIS_KIN"/>
    <property type="match status" value="1"/>
</dbReference>
<dbReference type="InterPro" id="IPR003594">
    <property type="entry name" value="HATPase_dom"/>
</dbReference>
<dbReference type="AlphaFoldDB" id="A0A0F5L0B4"/>
<dbReference type="PATRIC" id="fig|361041.3.peg.3171"/>
<evidence type="ECO:0000256" key="12">
    <source>
        <dbReference type="ARBA" id="ARBA00023136"/>
    </source>
</evidence>
<dbReference type="InterPro" id="IPR005467">
    <property type="entry name" value="His_kinase_dom"/>
</dbReference>
<dbReference type="InterPro" id="IPR004358">
    <property type="entry name" value="Sig_transdc_His_kin-like_C"/>
</dbReference>
<evidence type="ECO:0000256" key="8">
    <source>
        <dbReference type="ARBA" id="ARBA00022777"/>
    </source>
</evidence>
<keyword evidence="7" id="KW-0547">Nucleotide-binding</keyword>
<dbReference type="Pfam" id="PF00512">
    <property type="entry name" value="HisKA"/>
    <property type="match status" value="1"/>
</dbReference>
<comment type="catalytic activity">
    <reaction evidence="1">
        <text>ATP + protein L-histidine = ADP + protein N-phospho-L-histidine.</text>
        <dbReference type="EC" id="2.7.13.3"/>
    </reaction>
</comment>
<dbReference type="RefSeq" id="WP_046144638.1">
    <property type="nucleotide sequence ID" value="NZ_LAJG01000048.1"/>
</dbReference>
<dbReference type="Gene3D" id="3.40.50.620">
    <property type="entry name" value="HUPs"/>
    <property type="match status" value="1"/>
</dbReference>
<dbReference type="Gene3D" id="3.30.450.40">
    <property type="match status" value="1"/>
</dbReference>
<dbReference type="InterPro" id="IPR029016">
    <property type="entry name" value="GAF-like_dom_sf"/>
</dbReference>
<dbReference type="SUPFAM" id="SSF47384">
    <property type="entry name" value="Homodimeric domain of signal transducing histidine kinase"/>
    <property type="match status" value="1"/>
</dbReference>
<name>A0A0F5L0B4_9HYPH</name>
<evidence type="ECO:0000256" key="10">
    <source>
        <dbReference type="ARBA" id="ARBA00022989"/>
    </source>
</evidence>
<evidence type="ECO:0000256" key="6">
    <source>
        <dbReference type="ARBA" id="ARBA00022692"/>
    </source>
</evidence>
<dbReference type="GO" id="GO:0005886">
    <property type="term" value="C:plasma membrane"/>
    <property type="evidence" value="ECO:0007669"/>
    <property type="project" value="TreeGrafter"/>
</dbReference>
<evidence type="ECO:0000256" key="2">
    <source>
        <dbReference type="ARBA" id="ARBA00004141"/>
    </source>
</evidence>
<evidence type="ECO:0000256" key="5">
    <source>
        <dbReference type="ARBA" id="ARBA00022679"/>
    </source>
</evidence>
<keyword evidence="10 13" id="KW-1133">Transmembrane helix</keyword>
<evidence type="ECO:0000256" key="11">
    <source>
        <dbReference type="ARBA" id="ARBA00023012"/>
    </source>
</evidence>
<dbReference type="Pfam" id="PF13492">
    <property type="entry name" value="GAF_3"/>
    <property type="match status" value="1"/>
</dbReference>
<dbReference type="InterPro" id="IPR014729">
    <property type="entry name" value="Rossmann-like_a/b/a_fold"/>
</dbReference>
<keyword evidence="8 15" id="KW-0418">Kinase</keyword>
<gene>
    <name evidence="15" type="ORF">VW35_18790</name>
</gene>
<evidence type="ECO:0000256" key="9">
    <source>
        <dbReference type="ARBA" id="ARBA00022840"/>
    </source>
</evidence>
<dbReference type="PANTHER" id="PTHR45569">
    <property type="entry name" value="SENSOR PROTEIN KDPD"/>
    <property type="match status" value="1"/>
</dbReference>
<feature type="transmembrane region" description="Helical" evidence="13">
    <location>
        <begin position="428"/>
        <end position="455"/>
    </location>
</feature>
<evidence type="ECO:0000256" key="13">
    <source>
        <dbReference type="SAM" id="Phobius"/>
    </source>
</evidence>
<organism evidence="15 16">
    <name type="scientific">Devosia soli</name>
    <dbReference type="NCBI Taxonomy" id="361041"/>
    <lineage>
        <taxon>Bacteria</taxon>
        <taxon>Pseudomonadati</taxon>
        <taxon>Pseudomonadota</taxon>
        <taxon>Alphaproteobacteria</taxon>
        <taxon>Hyphomicrobiales</taxon>
        <taxon>Devosiaceae</taxon>
        <taxon>Devosia</taxon>
    </lineage>
</organism>
<evidence type="ECO:0000256" key="1">
    <source>
        <dbReference type="ARBA" id="ARBA00000085"/>
    </source>
</evidence>
<dbReference type="GO" id="GO:0005524">
    <property type="term" value="F:ATP binding"/>
    <property type="evidence" value="ECO:0007669"/>
    <property type="project" value="UniProtKB-KW"/>
</dbReference>
<dbReference type="InterPro" id="IPR052023">
    <property type="entry name" value="Histidine_kinase_KdpD"/>
</dbReference>
<keyword evidence="12 13" id="KW-0472">Membrane</keyword>
<dbReference type="InterPro" id="IPR038318">
    <property type="entry name" value="KdpD_sf"/>
</dbReference>
<keyword evidence="11" id="KW-0902">Two-component regulatory system</keyword>
<dbReference type="SMART" id="SM00388">
    <property type="entry name" value="HisKA"/>
    <property type="match status" value="1"/>
</dbReference>
<dbReference type="Gene3D" id="3.30.565.10">
    <property type="entry name" value="Histidine kinase-like ATPase, C-terminal domain"/>
    <property type="match status" value="1"/>
</dbReference>
<evidence type="ECO:0000256" key="3">
    <source>
        <dbReference type="ARBA" id="ARBA00012438"/>
    </source>
</evidence>
<evidence type="ECO:0000256" key="7">
    <source>
        <dbReference type="ARBA" id="ARBA00022741"/>
    </source>
</evidence>
<feature type="domain" description="Histidine kinase" evidence="14">
    <location>
        <begin position="667"/>
        <end position="885"/>
    </location>
</feature>
<proteinExistence type="predicted"/>
<evidence type="ECO:0000313" key="15">
    <source>
        <dbReference type="EMBL" id="KKB75818.1"/>
    </source>
</evidence>
<dbReference type="SUPFAM" id="SSF55874">
    <property type="entry name" value="ATPase domain of HSP90 chaperone/DNA topoisomerase II/histidine kinase"/>
    <property type="match status" value="1"/>
</dbReference>
<dbReference type="Pfam" id="PF13493">
    <property type="entry name" value="DUF4118"/>
    <property type="match status" value="1"/>
</dbReference>
<dbReference type="InterPro" id="IPR003018">
    <property type="entry name" value="GAF"/>
</dbReference>
<dbReference type="SUPFAM" id="SSF52402">
    <property type="entry name" value="Adenine nucleotide alpha hydrolases-like"/>
    <property type="match status" value="1"/>
</dbReference>
<dbReference type="InterPro" id="IPR025201">
    <property type="entry name" value="KdpD_TM"/>
</dbReference>
<dbReference type="PRINTS" id="PR00344">
    <property type="entry name" value="BCTRLSENSOR"/>
</dbReference>
<dbReference type="InterPro" id="IPR036890">
    <property type="entry name" value="HATPase_C_sf"/>
</dbReference>
<dbReference type="SMART" id="SM00387">
    <property type="entry name" value="HATPase_c"/>
    <property type="match status" value="1"/>
</dbReference>
<evidence type="ECO:0000313" key="16">
    <source>
        <dbReference type="Proteomes" id="UP000033514"/>
    </source>
</evidence>
<protein>
    <recommendedName>
        <fullName evidence="3">histidine kinase</fullName>
        <ecNumber evidence="3">2.7.13.3</ecNumber>
    </recommendedName>
</protein>
<dbReference type="GO" id="GO:0005737">
    <property type="term" value="C:cytoplasm"/>
    <property type="evidence" value="ECO:0007669"/>
    <property type="project" value="UniProtKB-ARBA"/>
</dbReference>
<dbReference type="CDD" id="cd00075">
    <property type="entry name" value="HATPase"/>
    <property type="match status" value="1"/>
</dbReference>
<keyword evidence="9" id="KW-0067">ATP-binding</keyword>